<evidence type="ECO:0000256" key="2">
    <source>
        <dbReference type="SAM" id="SignalP"/>
    </source>
</evidence>
<evidence type="ECO:0008006" key="5">
    <source>
        <dbReference type="Google" id="ProtNLM"/>
    </source>
</evidence>
<comment type="caution">
    <text evidence="3">The sequence shown here is derived from an EMBL/GenBank/DDBJ whole genome shotgun (WGS) entry which is preliminary data.</text>
</comment>
<reference evidence="4" key="1">
    <citation type="journal article" date="2019" name="Int. J. Syst. Evol. Microbiol.">
        <title>The Global Catalogue of Microorganisms (GCM) 10K type strain sequencing project: providing services to taxonomists for standard genome sequencing and annotation.</title>
        <authorList>
            <consortium name="The Broad Institute Genomics Platform"/>
            <consortium name="The Broad Institute Genome Sequencing Center for Infectious Disease"/>
            <person name="Wu L."/>
            <person name="Ma J."/>
        </authorList>
    </citation>
    <scope>NUCLEOTIDE SEQUENCE [LARGE SCALE GENOMIC DNA]</scope>
    <source>
        <strain evidence="4">JCM 15974</strain>
    </source>
</reference>
<sequence length="193" mass="21805">MKPIKLVIVLLLSNYWMLAQTHSESIADAFVAGQKATINAMLGYELSQRNLQTALLKGLEETEESYNSKRTFSASNIGANSLIIYAAQKEIQFLEQKIRDIRANIRILKVTSFLFGSGLSRYENELKKEENYLMKIKNENSIIASGVFISGGTGHVYTSYLKLLTRISPIKNNILRINKEIKAKMTVTRILAR</sequence>
<accession>A0ABP3TV41</accession>
<organism evidence="3 4">
    <name type="scientific">Aquimarina litoralis</name>
    <dbReference type="NCBI Taxonomy" id="584605"/>
    <lineage>
        <taxon>Bacteria</taxon>
        <taxon>Pseudomonadati</taxon>
        <taxon>Bacteroidota</taxon>
        <taxon>Flavobacteriia</taxon>
        <taxon>Flavobacteriales</taxon>
        <taxon>Flavobacteriaceae</taxon>
        <taxon>Aquimarina</taxon>
    </lineage>
</organism>
<feature type="signal peptide" evidence="2">
    <location>
        <begin position="1"/>
        <end position="21"/>
    </location>
</feature>
<feature type="chain" id="PRO_5045116519" description="Outer membrane efflux protein" evidence="2">
    <location>
        <begin position="22"/>
        <end position="193"/>
    </location>
</feature>
<keyword evidence="4" id="KW-1185">Reference proteome</keyword>
<keyword evidence="2" id="KW-0732">Signal</keyword>
<name>A0ABP3TV41_9FLAO</name>
<proteinExistence type="predicted"/>
<protein>
    <recommendedName>
        <fullName evidence="5">Outer membrane efflux protein</fullName>
    </recommendedName>
</protein>
<feature type="coiled-coil region" evidence="1">
    <location>
        <begin position="84"/>
        <end position="139"/>
    </location>
</feature>
<dbReference type="RefSeq" id="WP_343911445.1">
    <property type="nucleotide sequence ID" value="NZ_BAAAGE010000001.1"/>
</dbReference>
<dbReference type="EMBL" id="BAAAGE010000001">
    <property type="protein sequence ID" value="GAA0716334.1"/>
    <property type="molecule type" value="Genomic_DNA"/>
</dbReference>
<keyword evidence="1" id="KW-0175">Coiled coil</keyword>
<gene>
    <name evidence="3" type="ORF">GCM10009430_11940</name>
</gene>
<dbReference type="Proteomes" id="UP001501758">
    <property type="component" value="Unassembled WGS sequence"/>
</dbReference>
<evidence type="ECO:0000313" key="4">
    <source>
        <dbReference type="Proteomes" id="UP001501758"/>
    </source>
</evidence>
<evidence type="ECO:0000256" key="1">
    <source>
        <dbReference type="SAM" id="Coils"/>
    </source>
</evidence>
<evidence type="ECO:0000313" key="3">
    <source>
        <dbReference type="EMBL" id="GAA0716334.1"/>
    </source>
</evidence>